<feature type="signal peptide" evidence="1">
    <location>
        <begin position="1"/>
        <end position="24"/>
    </location>
</feature>
<sequence>MKPLKMLLSALVLVPLAGTAPALAQIAANAPDSPATPRLTVAQLRAKYADRQSRYMTVKGMEIHYKDEGPRKAPVLLLIHGSQSSLRTWDRIAVLLKPRYRIIRFDIPGYGLSSPATDEAAANVKPVEVTEGLLAGLGVNRLAAAVGVSSGGTMAMYLAAKRPELVERLILSNTPSDPVDTSHMVQTPAFLAAQDRARKTGYQDFDFWDQYLSFFSGDPARISHRTRMEYWDFNRRSPEKYPIAMVARIGDGKQAAIEMEKIKAPTFLVWGSGDPLLPEAAVTAITRYLRNATISKVLMPDVGHYPPLEVPDRFARWIETYVEAGVPQIGVKAP</sequence>
<dbReference type="InterPro" id="IPR000073">
    <property type="entry name" value="AB_hydrolase_1"/>
</dbReference>
<feature type="chain" id="PRO_5047367186" evidence="1">
    <location>
        <begin position="25"/>
        <end position="334"/>
    </location>
</feature>
<evidence type="ECO:0000313" key="4">
    <source>
        <dbReference type="Proteomes" id="UP000600799"/>
    </source>
</evidence>
<dbReference type="Pfam" id="PF00561">
    <property type="entry name" value="Abhydrolase_1"/>
    <property type="match status" value="1"/>
</dbReference>
<comment type="caution">
    <text evidence="3">The sequence shown here is derived from an EMBL/GenBank/DDBJ whole genome shotgun (WGS) entry which is preliminary data.</text>
</comment>
<dbReference type="RefSeq" id="WP_196273811.1">
    <property type="nucleotide sequence ID" value="NZ_JADQDC010000001.1"/>
</dbReference>
<dbReference type="Gene3D" id="3.40.50.1820">
    <property type="entry name" value="alpha/beta hydrolase"/>
    <property type="match status" value="1"/>
</dbReference>
<dbReference type="SUPFAM" id="SSF53474">
    <property type="entry name" value="alpha/beta-Hydrolases"/>
    <property type="match status" value="1"/>
</dbReference>
<organism evidence="3 4">
    <name type="scientific">Novosphingobium jiangmenense</name>
    <dbReference type="NCBI Taxonomy" id="2791981"/>
    <lineage>
        <taxon>Bacteria</taxon>
        <taxon>Pseudomonadati</taxon>
        <taxon>Pseudomonadota</taxon>
        <taxon>Alphaproteobacteria</taxon>
        <taxon>Sphingomonadales</taxon>
        <taxon>Sphingomonadaceae</taxon>
        <taxon>Novosphingobium</taxon>
    </lineage>
</organism>
<evidence type="ECO:0000256" key="1">
    <source>
        <dbReference type="SAM" id="SignalP"/>
    </source>
</evidence>
<reference evidence="3 4" key="1">
    <citation type="submission" date="2020-11" db="EMBL/GenBank/DDBJ databases">
        <title>The genome sequence of Novosphingobium sp. 1Y9A.</title>
        <authorList>
            <person name="Liu Y."/>
        </authorList>
    </citation>
    <scope>NUCLEOTIDE SEQUENCE [LARGE SCALE GENOMIC DNA]</scope>
    <source>
        <strain evidence="3 4">1Y9A</strain>
    </source>
</reference>
<dbReference type="GO" id="GO:0016787">
    <property type="term" value="F:hydrolase activity"/>
    <property type="evidence" value="ECO:0007669"/>
    <property type="project" value="UniProtKB-KW"/>
</dbReference>
<keyword evidence="4" id="KW-1185">Reference proteome</keyword>
<keyword evidence="1" id="KW-0732">Signal</keyword>
<feature type="domain" description="AB hydrolase-1" evidence="2">
    <location>
        <begin position="74"/>
        <end position="309"/>
    </location>
</feature>
<accession>A0ABS0HAW9</accession>
<dbReference type="InterPro" id="IPR029058">
    <property type="entry name" value="AB_hydrolase_fold"/>
</dbReference>
<dbReference type="PANTHER" id="PTHR43689:SF8">
    <property type="entry name" value="ALPHA_BETA-HYDROLASES SUPERFAMILY PROTEIN"/>
    <property type="match status" value="1"/>
</dbReference>
<dbReference type="PANTHER" id="PTHR43689">
    <property type="entry name" value="HYDROLASE"/>
    <property type="match status" value="1"/>
</dbReference>
<evidence type="ECO:0000313" key="3">
    <source>
        <dbReference type="EMBL" id="MBF9149425.1"/>
    </source>
</evidence>
<name>A0ABS0HAW9_9SPHN</name>
<evidence type="ECO:0000259" key="2">
    <source>
        <dbReference type="Pfam" id="PF00561"/>
    </source>
</evidence>
<proteinExistence type="predicted"/>
<dbReference type="Proteomes" id="UP000600799">
    <property type="component" value="Unassembled WGS sequence"/>
</dbReference>
<dbReference type="PRINTS" id="PR00111">
    <property type="entry name" value="ABHYDROLASE"/>
</dbReference>
<dbReference type="EMBL" id="JADQDC010000001">
    <property type="protein sequence ID" value="MBF9149425.1"/>
    <property type="molecule type" value="Genomic_DNA"/>
</dbReference>
<gene>
    <name evidence="3" type="ORF">I2488_00275</name>
</gene>
<keyword evidence="3" id="KW-0378">Hydrolase</keyword>
<protein>
    <submittedName>
        <fullName evidence="3">Alpha/beta hydrolase</fullName>
    </submittedName>
</protein>